<accession>A0A8H4IXX3</accession>
<dbReference type="GO" id="GO:0042393">
    <property type="term" value="F:histone binding"/>
    <property type="evidence" value="ECO:0007669"/>
    <property type="project" value="InterPro"/>
</dbReference>
<evidence type="ECO:0000259" key="2">
    <source>
        <dbReference type="PROSITE" id="PS51294"/>
    </source>
</evidence>
<dbReference type="InterPro" id="IPR009072">
    <property type="entry name" value="Histone-fold"/>
</dbReference>
<dbReference type="GO" id="GO:0005634">
    <property type="term" value="C:nucleus"/>
    <property type="evidence" value="ECO:0007669"/>
    <property type="project" value="InterPro"/>
</dbReference>
<gene>
    <name evidence="3" type="ORF">GTA08_BOTSDO02317</name>
</gene>
<feature type="compositionally biased region" description="Basic and acidic residues" evidence="1">
    <location>
        <begin position="12"/>
        <end position="28"/>
    </location>
</feature>
<feature type="domain" description="HTH myb-type" evidence="2">
    <location>
        <begin position="550"/>
        <end position="604"/>
    </location>
</feature>
<comment type="caution">
    <text evidence="3">The sequence shown here is derived from an EMBL/GenBank/DDBJ whole genome shotgun (WGS) entry which is preliminary data.</text>
</comment>
<sequence>MDHRPSLLPPADAEHYDDLSELERERHENDMRLKNTFEHIFDKYSRDFSAIGDEIDLETGEIVVDNGHIAQLQDERDTGEAFDDWDDDGEGDEQEEYGEVTYTQYEVGDSEDEDELLSSPPRTARRRTSTIGHPSSTSASRRGRSTNNRPAISLPEVPQTPQRMDLANDPAFFQALGQSIAQGIAQYMTVYRDTDRPADPVWDAPPLPRPSDSSRRHVAQPRQRRAMIPESPRHPPSRSVWATGRPVGRPRTHPRPPAEVPNASPSVRNNASRRQPVDHPGQRPENLPPHSRIPQVEEPEELEDAHVQYEEHDQVHGDEIGYEGQDDVNEDDVRHDILGYADRDELQYDVQDYADQDELQYDFQGDLDQDELQHDAEDNADEDEIQYDEHDNSDEDRIQYEQESADADNVRYENQDDAQADSQATSQYQNAIALTDADAQHENQSQEFFEIADEDPMDLDYVLQPDIDEEMEVEEEEIFTDDEDDDNYEPERVHRRRSAPARDHTIDKAPSTPGGNGAGPGQGVSASATRAEPVKQKLPGGFKIPIPPKRKFNRGPQWSKDEDDLFIELKEVRKLPFPQVARYFPDRNPRSIENHWYKIISMRKDKKRGEMSDYVRRAIERGPILANKVRMKPYVPKNPEKARPDRANLTDQTSLLQDEIQKLAASRPDDGACSSLKSTVTPAPHMPPDQTPLEAQDTPHTPPLGSECEDERVYATGDPKKPWGSGA</sequence>
<name>A0A8H4IXX3_9PEZI</name>
<dbReference type="SMART" id="SM00717">
    <property type="entry name" value="SANT"/>
    <property type="match status" value="1"/>
</dbReference>
<feature type="compositionally biased region" description="Acidic residues" evidence="1">
    <location>
        <begin position="320"/>
        <end position="330"/>
    </location>
</feature>
<dbReference type="Proteomes" id="UP000572817">
    <property type="component" value="Unassembled WGS sequence"/>
</dbReference>
<dbReference type="Pfam" id="PF10384">
    <property type="entry name" value="Scm3"/>
    <property type="match status" value="1"/>
</dbReference>
<dbReference type="GO" id="GO:0046982">
    <property type="term" value="F:protein heterodimerization activity"/>
    <property type="evidence" value="ECO:0007669"/>
    <property type="project" value="InterPro"/>
</dbReference>
<dbReference type="PANTHER" id="PTHR15992">
    <property type="entry name" value="HOLLIDAY JUNCTION RECOGNITION PROTEIN"/>
    <property type="match status" value="1"/>
</dbReference>
<dbReference type="CDD" id="cd00167">
    <property type="entry name" value="SANT"/>
    <property type="match status" value="1"/>
</dbReference>
<evidence type="ECO:0000313" key="4">
    <source>
        <dbReference type="Proteomes" id="UP000572817"/>
    </source>
</evidence>
<evidence type="ECO:0000313" key="3">
    <source>
        <dbReference type="EMBL" id="KAF4309224.1"/>
    </source>
</evidence>
<dbReference type="Gene3D" id="1.10.10.60">
    <property type="entry name" value="Homeodomain-like"/>
    <property type="match status" value="1"/>
</dbReference>
<dbReference type="SUPFAM" id="SSF46689">
    <property type="entry name" value="Homeodomain-like"/>
    <property type="match status" value="1"/>
</dbReference>
<feature type="compositionally biased region" description="Acidic residues" evidence="1">
    <location>
        <begin position="80"/>
        <end position="98"/>
    </location>
</feature>
<feature type="region of interest" description="Disordered" evidence="1">
    <location>
        <begin position="69"/>
        <end position="169"/>
    </location>
</feature>
<feature type="compositionally biased region" description="Basic and acidic residues" evidence="1">
    <location>
        <begin position="304"/>
        <end position="319"/>
    </location>
</feature>
<feature type="compositionally biased region" description="Basic residues" evidence="1">
    <location>
        <begin position="216"/>
        <end position="225"/>
    </location>
</feature>
<feature type="compositionally biased region" description="Polar residues" evidence="1">
    <location>
        <begin position="263"/>
        <end position="273"/>
    </location>
</feature>
<feature type="compositionally biased region" description="Basic and acidic residues" evidence="1">
    <location>
        <begin position="387"/>
        <end position="400"/>
    </location>
</feature>
<dbReference type="InterPro" id="IPR017930">
    <property type="entry name" value="Myb_dom"/>
</dbReference>
<dbReference type="AlphaFoldDB" id="A0A8H4IXX3"/>
<feature type="region of interest" description="Disordered" evidence="1">
    <location>
        <begin position="1"/>
        <end position="28"/>
    </location>
</feature>
<proteinExistence type="predicted"/>
<protein>
    <recommendedName>
        <fullName evidence="2">HTH myb-type domain-containing protein</fullName>
    </recommendedName>
</protein>
<dbReference type="InterPro" id="IPR009057">
    <property type="entry name" value="Homeodomain-like_sf"/>
</dbReference>
<feature type="compositionally biased region" description="Acidic residues" evidence="1">
    <location>
        <begin position="471"/>
        <end position="488"/>
    </location>
</feature>
<feature type="compositionally biased region" description="Low complexity" evidence="1">
    <location>
        <begin position="135"/>
        <end position="149"/>
    </location>
</feature>
<feature type="region of interest" description="Disordered" evidence="1">
    <location>
        <begin position="364"/>
        <end position="408"/>
    </location>
</feature>
<feature type="region of interest" description="Disordered" evidence="1">
    <location>
        <begin position="195"/>
        <end position="331"/>
    </location>
</feature>
<dbReference type="InterPro" id="IPR018465">
    <property type="entry name" value="Scm3/HJURP"/>
</dbReference>
<keyword evidence="4" id="KW-1185">Reference proteome</keyword>
<dbReference type="EMBL" id="WWBZ02000016">
    <property type="protein sequence ID" value="KAF4309224.1"/>
    <property type="molecule type" value="Genomic_DNA"/>
</dbReference>
<reference evidence="3" key="1">
    <citation type="submission" date="2020-04" db="EMBL/GenBank/DDBJ databases">
        <title>Genome Assembly and Annotation of Botryosphaeria dothidea sdau 11-99, a Latent Pathogen of Apple Fruit Ring Rot in China.</title>
        <authorList>
            <person name="Yu C."/>
            <person name="Diao Y."/>
            <person name="Lu Q."/>
            <person name="Zhao J."/>
            <person name="Cui S."/>
            <person name="Peng C."/>
            <person name="He B."/>
            <person name="Liu H."/>
        </authorList>
    </citation>
    <scope>NUCLEOTIDE SEQUENCE [LARGE SCALE GENOMIC DNA]</scope>
    <source>
        <strain evidence="3">Sdau11-99</strain>
    </source>
</reference>
<dbReference type="OrthoDB" id="2420608at2759"/>
<dbReference type="PANTHER" id="PTHR15992:SF5">
    <property type="entry name" value="HOLLIDAY JUNCTION RECOGNITION PROTEIN"/>
    <property type="match status" value="1"/>
</dbReference>
<feature type="region of interest" description="Disordered" evidence="1">
    <location>
        <begin position="471"/>
        <end position="558"/>
    </location>
</feature>
<dbReference type="InterPro" id="IPR001005">
    <property type="entry name" value="SANT/Myb"/>
</dbReference>
<dbReference type="PROSITE" id="PS51294">
    <property type="entry name" value="HTH_MYB"/>
    <property type="match status" value="1"/>
</dbReference>
<evidence type="ECO:0000256" key="1">
    <source>
        <dbReference type="SAM" id="MobiDB-lite"/>
    </source>
</evidence>
<dbReference type="Gene3D" id="1.10.20.10">
    <property type="entry name" value="Histone, subunit A"/>
    <property type="match status" value="1"/>
</dbReference>
<organism evidence="3 4">
    <name type="scientific">Botryosphaeria dothidea</name>
    <dbReference type="NCBI Taxonomy" id="55169"/>
    <lineage>
        <taxon>Eukaryota</taxon>
        <taxon>Fungi</taxon>
        <taxon>Dikarya</taxon>
        <taxon>Ascomycota</taxon>
        <taxon>Pezizomycotina</taxon>
        <taxon>Dothideomycetes</taxon>
        <taxon>Dothideomycetes incertae sedis</taxon>
        <taxon>Botryosphaeriales</taxon>
        <taxon>Botryosphaeriaceae</taxon>
        <taxon>Botryosphaeria</taxon>
    </lineage>
</organism>
<feature type="region of interest" description="Disordered" evidence="1">
    <location>
        <begin position="662"/>
        <end position="727"/>
    </location>
</feature>